<protein>
    <submittedName>
        <fullName evidence="3">Uncharacterized protein</fullName>
    </submittedName>
</protein>
<feature type="repeat" description="PPR" evidence="2">
    <location>
        <begin position="124"/>
        <end position="159"/>
    </location>
</feature>
<evidence type="ECO:0000313" key="3">
    <source>
        <dbReference type="EMBL" id="DAD32623.1"/>
    </source>
</evidence>
<proteinExistence type="predicted"/>
<evidence type="ECO:0000313" key="4">
    <source>
        <dbReference type="Proteomes" id="UP000607653"/>
    </source>
</evidence>
<evidence type="ECO:0000256" key="2">
    <source>
        <dbReference type="PROSITE-ProRule" id="PRU00708"/>
    </source>
</evidence>
<keyword evidence="4" id="KW-1185">Reference proteome</keyword>
<gene>
    <name evidence="3" type="ORF">HUJ06_011474</name>
</gene>
<evidence type="ECO:0000256" key="1">
    <source>
        <dbReference type="ARBA" id="ARBA00022737"/>
    </source>
</evidence>
<accession>A0A822YKI8</accession>
<feature type="repeat" description="PPR" evidence="2">
    <location>
        <begin position="89"/>
        <end position="123"/>
    </location>
</feature>
<dbReference type="PANTHER" id="PTHR47931:SF3">
    <property type="entry name" value="PENTATRICOPEPTIDE REPEAT-CONTAINING PROTEIN, MITOCHONDRIAL"/>
    <property type="match status" value="1"/>
</dbReference>
<dbReference type="NCBIfam" id="TIGR00756">
    <property type="entry name" value="PPR"/>
    <property type="match status" value="2"/>
</dbReference>
<dbReference type="InterPro" id="IPR011990">
    <property type="entry name" value="TPR-like_helical_dom_sf"/>
</dbReference>
<keyword evidence="1" id="KW-0677">Repeat</keyword>
<name>A0A822YKI8_NELNU</name>
<dbReference type="InterPro" id="IPR002885">
    <property type="entry name" value="PPR_rpt"/>
</dbReference>
<dbReference type="Pfam" id="PF13041">
    <property type="entry name" value="PPR_2"/>
    <property type="match status" value="1"/>
</dbReference>
<organism evidence="3 4">
    <name type="scientific">Nelumbo nucifera</name>
    <name type="common">Sacred lotus</name>
    <dbReference type="NCBI Taxonomy" id="4432"/>
    <lineage>
        <taxon>Eukaryota</taxon>
        <taxon>Viridiplantae</taxon>
        <taxon>Streptophyta</taxon>
        <taxon>Embryophyta</taxon>
        <taxon>Tracheophyta</taxon>
        <taxon>Spermatophyta</taxon>
        <taxon>Magnoliopsida</taxon>
        <taxon>Proteales</taxon>
        <taxon>Nelumbonaceae</taxon>
        <taxon>Nelumbo</taxon>
    </lineage>
</organism>
<dbReference type="PANTHER" id="PTHR47931">
    <property type="entry name" value="OS01G0228400 PROTEIN"/>
    <property type="match status" value="1"/>
</dbReference>
<comment type="caution">
    <text evidence="3">The sequence shown here is derived from an EMBL/GenBank/DDBJ whole genome shotgun (WGS) entry which is preliminary data.</text>
</comment>
<dbReference type="Gene3D" id="1.25.40.10">
    <property type="entry name" value="Tetratricopeptide repeat domain"/>
    <property type="match status" value="1"/>
</dbReference>
<dbReference type="EMBL" id="DUZY01000003">
    <property type="protein sequence ID" value="DAD32623.1"/>
    <property type="molecule type" value="Genomic_DNA"/>
</dbReference>
<dbReference type="Proteomes" id="UP000607653">
    <property type="component" value="Unassembled WGS sequence"/>
</dbReference>
<dbReference type="PROSITE" id="PS51375">
    <property type="entry name" value="PPR"/>
    <property type="match status" value="2"/>
</dbReference>
<sequence>MSSLSSIRHVRRFSTSSAISISAAKARLRSEHDPDKALAIYSSVSDRYSSPVSSRYAQDLTVKRLAKSRRFSDIEKLIESHKKDPKITQEPFLSTLIRSYGRAGMFDHALQTFNQMNALGTPRSAISFNALLSACNQSKKFDQVPKLFSEISQKYGISPDKISYGILIKSLCESDLPESTFKILKEMKWLRRVVLQIPRLIMYG</sequence>
<dbReference type="AlphaFoldDB" id="A0A822YKI8"/>
<reference evidence="3 4" key="1">
    <citation type="journal article" date="2020" name="Mol. Biol. Evol.">
        <title>Distinct Expression and Methylation Patterns for Genes with Different Fates following a Single Whole-Genome Duplication in Flowering Plants.</title>
        <authorList>
            <person name="Shi T."/>
            <person name="Rahmani R.S."/>
            <person name="Gugger P.F."/>
            <person name="Wang M."/>
            <person name="Li H."/>
            <person name="Zhang Y."/>
            <person name="Li Z."/>
            <person name="Wang Q."/>
            <person name="Van de Peer Y."/>
            <person name="Marchal K."/>
            <person name="Chen J."/>
        </authorList>
    </citation>
    <scope>NUCLEOTIDE SEQUENCE [LARGE SCALE GENOMIC DNA]</scope>
    <source>
        <tissue evidence="3">Leaf</tissue>
    </source>
</reference>
<dbReference type="Pfam" id="PF01535">
    <property type="entry name" value="PPR"/>
    <property type="match status" value="1"/>
</dbReference>